<evidence type="ECO:0000256" key="6">
    <source>
        <dbReference type="ARBA" id="ARBA00022840"/>
    </source>
</evidence>
<feature type="domain" description="Helicase C-terminal" evidence="12">
    <location>
        <begin position="344"/>
        <end position="507"/>
    </location>
</feature>
<feature type="short sequence motif" description="Q motif" evidence="8">
    <location>
        <begin position="110"/>
        <end position="138"/>
    </location>
</feature>
<dbReference type="PROSITE" id="PS51195">
    <property type="entry name" value="Q_MOTIF"/>
    <property type="match status" value="1"/>
</dbReference>
<dbReference type="GO" id="GO:0003676">
    <property type="term" value="F:nucleic acid binding"/>
    <property type="evidence" value="ECO:0007669"/>
    <property type="project" value="InterPro"/>
</dbReference>
<gene>
    <name evidence="14" type="ORF">SeLEV6574_g04579</name>
</gene>
<dbReference type="CDD" id="cd17966">
    <property type="entry name" value="DEADc_DDX5_DDX17"/>
    <property type="match status" value="1"/>
</dbReference>
<dbReference type="FunFam" id="3.40.50.300:FF:000079">
    <property type="entry name" value="probable ATP-dependent RNA helicase DDX17"/>
    <property type="match status" value="1"/>
</dbReference>
<evidence type="ECO:0000256" key="3">
    <source>
        <dbReference type="ARBA" id="ARBA00022741"/>
    </source>
</evidence>
<evidence type="ECO:0000256" key="5">
    <source>
        <dbReference type="ARBA" id="ARBA00022806"/>
    </source>
</evidence>
<comment type="similarity">
    <text evidence="9">Belongs to the DEAD box helicase family.</text>
</comment>
<evidence type="ECO:0000313" key="14">
    <source>
        <dbReference type="EMBL" id="TPX44309.1"/>
    </source>
</evidence>
<evidence type="ECO:0000256" key="1">
    <source>
        <dbReference type="ARBA" id="ARBA00004123"/>
    </source>
</evidence>
<dbReference type="EC" id="3.6.4.13" evidence="2"/>
<dbReference type="InterPro" id="IPR011545">
    <property type="entry name" value="DEAD/DEAH_box_helicase_dom"/>
</dbReference>
<dbReference type="GO" id="GO:0005524">
    <property type="term" value="F:ATP binding"/>
    <property type="evidence" value="ECO:0007669"/>
    <property type="project" value="UniProtKB-KW"/>
</dbReference>
<keyword evidence="6 9" id="KW-0067">ATP-binding</keyword>
<keyword evidence="7" id="KW-0539">Nucleus</keyword>
<keyword evidence="5 9" id="KW-0347">Helicase</keyword>
<dbReference type="InterPro" id="IPR027417">
    <property type="entry name" value="P-loop_NTPase"/>
</dbReference>
<dbReference type="InterPro" id="IPR014001">
    <property type="entry name" value="Helicase_ATP-bd"/>
</dbReference>
<dbReference type="PROSITE" id="PS51192">
    <property type="entry name" value="HELICASE_ATP_BIND_1"/>
    <property type="match status" value="1"/>
</dbReference>
<evidence type="ECO:0000259" key="12">
    <source>
        <dbReference type="PROSITE" id="PS51194"/>
    </source>
</evidence>
<dbReference type="PROSITE" id="PS00039">
    <property type="entry name" value="DEAD_ATP_HELICASE"/>
    <property type="match status" value="1"/>
</dbReference>
<reference evidence="14 15" key="1">
    <citation type="journal article" date="2019" name="Sci. Rep.">
        <title>Comparative genomics of chytrid fungi reveal insights into the obligate biotrophic and pathogenic lifestyle of Synchytrium endobioticum.</title>
        <authorList>
            <person name="van de Vossenberg B.T.L.H."/>
            <person name="Warris S."/>
            <person name="Nguyen H.D.T."/>
            <person name="van Gent-Pelzer M.P.E."/>
            <person name="Joly D.L."/>
            <person name="van de Geest H.C."/>
            <person name="Bonants P.J.M."/>
            <person name="Smith D.S."/>
            <person name="Levesque C.A."/>
            <person name="van der Lee T.A.J."/>
        </authorList>
    </citation>
    <scope>NUCLEOTIDE SEQUENCE [LARGE SCALE GENOMIC DNA]</scope>
    <source>
        <strain evidence="14 15">LEV6574</strain>
    </source>
</reference>
<dbReference type="FunFam" id="3.40.50.300:FF:000008">
    <property type="entry name" value="ATP-dependent RNA helicase RhlB"/>
    <property type="match status" value="1"/>
</dbReference>
<evidence type="ECO:0000256" key="7">
    <source>
        <dbReference type="ARBA" id="ARBA00023242"/>
    </source>
</evidence>
<name>A0A507CYL8_9FUNG</name>
<feature type="region of interest" description="Disordered" evidence="10">
    <location>
        <begin position="514"/>
        <end position="545"/>
    </location>
</feature>
<comment type="subcellular location">
    <subcellularLocation>
        <location evidence="1">Nucleus</location>
    </subcellularLocation>
</comment>
<dbReference type="OrthoDB" id="196131at2759"/>
<dbReference type="Proteomes" id="UP000320475">
    <property type="component" value="Unassembled WGS sequence"/>
</dbReference>
<dbReference type="Pfam" id="PF00271">
    <property type="entry name" value="Helicase_C"/>
    <property type="match status" value="2"/>
</dbReference>
<keyword evidence="3 9" id="KW-0547">Nucleotide-binding</keyword>
<evidence type="ECO:0000256" key="4">
    <source>
        <dbReference type="ARBA" id="ARBA00022801"/>
    </source>
</evidence>
<dbReference type="GO" id="GO:0016787">
    <property type="term" value="F:hydrolase activity"/>
    <property type="evidence" value="ECO:0007669"/>
    <property type="project" value="UniProtKB-KW"/>
</dbReference>
<dbReference type="GO" id="GO:0005634">
    <property type="term" value="C:nucleus"/>
    <property type="evidence" value="ECO:0007669"/>
    <property type="project" value="UniProtKB-SubCell"/>
</dbReference>
<dbReference type="SUPFAM" id="SSF52540">
    <property type="entry name" value="P-loop containing nucleoside triphosphate hydrolases"/>
    <property type="match status" value="2"/>
</dbReference>
<sequence>MSGYDYSSNAYGGGNAFYGSGSNAYPAGGYGGGYGSYGGQGGHGGDRMGALGSNLQSIDWHNELKNLPNFEKNFYQEHPDVAKRSEAEVAAYRREKEMTTCGDHIPKPVTAFDEAGFPDYVLKELKALGFSGPTAIQSQGWPMALSGRDVVGIAQTGSGKTLSYVLPAIVHINAQPLLKPGEGPIVLILAPTRELAVQIQQECAKFGQSSRIKNTCLYGGASRGPQMRDLERGVEVVIATPGRLIDMLESKKTNLKRVTYLVLDEADRMLDMGFEPQIRKIVDQIRPDRQTLMWSATWPKEVERLARDYQKEFIQVNIGSLELSASHNVTQIVELIHEMEKKTMLLQLLDKIDREPGVNKTLIFTGTKRVADDLTLNLRRDGINALAIHGDKRQSERDWVMIEFKAGRAATLIATDVAARGLGLTSIFFQFYASPVADVKDIKYVINYDFPNNIEDYVHRIGRTGRAGAKGTAYTFFTPENYGQAAKLYNIMLEAGQEIPPALKEIARVKSYGGGGSGGGQRRWGGGGGGGHGGSSSRYAPYGRR</sequence>
<dbReference type="SMART" id="SM00487">
    <property type="entry name" value="DEXDc"/>
    <property type="match status" value="1"/>
</dbReference>
<organism evidence="14 15">
    <name type="scientific">Synchytrium endobioticum</name>
    <dbReference type="NCBI Taxonomy" id="286115"/>
    <lineage>
        <taxon>Eukaryota</taxon>
        <taxon>Fungi</taxon>
        <taxon>Fungi incertae sedis</taxon>
        <taxon>Chytridiomycota</taxon>
        <taxon>Chytridiomycota incertae sedis</taxon>
        <taxon>Chytridiomycetes</taxon>
        <taxon>Synchytriales</taxon>
        <taxon>Synchytriaceae</taxon>
        <taxon>Synchytrium</taxon>
    </lineage>
</organism>
<dbReference type="Pfam" id="PF00270">
    <property type="entry name" value="DEAD"/>
    <property type="match status" value="1"/>
</dbReference>
<dbReference type="InterPro" id="IPR001650">
    <property type="entry name" value="Helicase_C-like"/>
</dbReference>
<proteinExistence type="inferred from homology"/>
<dbReference type="PROSITE" id="PS51194">
    <property type="entry name" value="HELICASE_CTER"/>
    <property type="match status" value="1"/>
</dbReference>
<evidence type="ECO:0000259" key="11">
    <source>
        <dbReference type="PROSITE" id="PS51192"/>
    </source>
</evidence>
<dbReference type="VEuPathDB" id="FungiDB:SeMB42_g04731"/>
<dbReference type="InterPro" id="IPR000629">
    <property type="entry name" value="RNA-helicase_DEAD-box_CS"/>
</dbReference>
<evidence type="ECO:0000256" key="8">
    <source>
        <dbReference type="PROSITE-ProRule" id="PRU00552"/>
    </source>
</evidence>
<dbReference type="AlphaFoldDB" id="A0A507CYL8"/>
<keyword evidence="4 9" id="KW-0378">Hydrolase</keyword>
<dbReference type="GO" id="GO:0003724">
    <property type="term" value="F:RNA helicase activity"/>
    <property type="evidence" value="ECO:0007669"/>
    <property type="project" value="UniProtKB-EC"/>
</dbReference>
<dbReference type="EMBL" id="QEAM01000188">
    <property type="protein sequence ID" value="TPX44309.1"/>
    <property type="molecule type" value="Genomic_DNA"/>
</dbReference>
<dbReference type="CDD" id="cd18787">
    <property type="entry name" value="SF2_C_DEAD"/>
    <property type="match status" value="1"/>
</dbReference>
<comment type="caution">
    <text evidence="14">The sequence shown here is derived from an EMBL/GenBank/DDBJ whole genome shotgun (WGS) entry which is preliminary data.</text>
</comment>
<feature type="compositionally biased region" description="Gly residues" evidence="10">
    <location>
        <begin position="514"/>
        <end position="534"/>
    </location>
</feature>
<dbReference type="PANTHER" id="PTHR47958">
    <property type="entry name" value="ATP-DEPENDENT RNA HELICASE DBP3"/>
    <property type="match status" value="1"/>
</dbReference>
<protein>
    <recommendedName>
        <fullName evidence="2">RNA helicase</fullName>
        <ecNumber evidence="2">3.6.4.13</ecNumber>
    </recommendedName>
</protein>
<evidence type="ECO:0000256" key="2">
    <source>
        <dbReference type="ARBA" id="ARBA00012552"/>
    </source>
</evidence>
<dbReference type="Gene3D" id="3.40.50.300">
    <property type="entry name" value="P-loop containing nucleotide triphosphate hydrolases"/>
    <property type="match status" value="2"/>
</dbReference>
<evidence type="ECO:0000259" key="13">
    <source>
        <dbReference type="PROSITE" id="PS51195"/>
    </source>
</evidence>
<accession>A0A507CYL8</accession>
<evidence type="ECO:0000256" key="9">
    <source>
        <dbReference type="RuleBase" id="RU000492"/>
    </source>
</evidence>
<feature type="domain" description="DEAD-box RNA helicase Q" evidence="13">
    <location>
        <begin position="110"/>
        <end position="138"/>
    </location>
</feature>
<evidence type="ECO:0000256" key="10">
    <source>
        <dbReference type="SAM" id="MobiDB-lite"/>
    </source>
</evidence>
<dbReference type="InterPro" id="IPR014014">
    <property type="entry name" value="RNA_helicase_DEAD_Q_motif"/>
</dbReference>
<dbReference type="SMART" id="SM00490">
    <property type="entry name" value="HELICc"/>
    <property type="match status" value="1"/>
</dbReference>
<evidence type="ECO:0000313" key="15">
    <source>
        <dbReference type="Proteomes" id="UP000320475"/>
    </source>
</evidence>
<feature type="domain" description="Helicase ATP-binding" evidence="11">
    <location>
        <begin position="141"/>
        <end position="316"/>
    </location>
</feature>